<dbReference type="EMBL" id="LCCC01000003">
    <property type="protein sequence ID" value="KKS24582.1"/>
    <property type="molecule type" value="Genomic_DNA"/>
</dbReference>
<accession>A0A0G0XJH5</accession>
<dbReference type="NCBIfam" id="TIGR01764">
    <property type="entry name" value="excise"/>
    <property type="match status" value="1"/>
</dbReference>
<reference evidence="2 3" key="1">
    <citation type="journal article" date="2015" name="Nature">
        <title>rRNA introns, odd ribosomes, and small enigmatic genomes across a large radiation of phyla.</title>
        <authorList>
            <person name="Brown C.T."/>
            <person name="Hug L.A."/>
            <person name="Thomas B.C."/>
            <person name="Sharon I."/>
            <person name="Castelle C.J."/>
            <person name="Singh A."/>
            <person name="Wilkins M.J."/>
            <person name="Williams K.H."/>
            <person name="Banfield J.F."/>
        </authorList>
    </citation>
    <scope>NUCLEOTIDE SEQUENCE [LARGE SCALE GENOMIC DNA]</scope>
</reference>
<dbReference type="GO" id="GO:0003677">
    <property type="term" value="F:DNA binding"/>
    <property type="evidence" value="ECO:0007669"/>
    <property type="project" value="InterPro"/>
</dbReference>
<evidence type="ECO:0000259" key="1">
    <source>
        <dbReference type="Pfam" id="PF12728"/>
    </source>
</evidence>
<dbReference type="AlphaFoldDB" id="A0A0G0XJH5"/>
<feature type="domain" description="Helix-turn-helix" evidence="1">
    <location>
        <begin position="15"/>
        <end position="56"/>
    </location>
</feature>
<name>A0A0G0XJH5_9BACT</name>
<protein>
    <recommendedName>
        <fullName evidence="1">Helix-turn-helix domain-containing protein</fullName>
    </recommendedName>
</protein>
<organism evidence="2 3">
    <name type="scientific">Candidatus Nomurabacteria bacterium GW2011_GWC2_41_8</name>
    <dbReference type="NCBI Taxonomy" id="1618755"/>
    <lineage>
        <taxon>Bacteria</taxon>
        <taxon>Candidatus Nomuraibacteriota</taxon>
    </lineage>
</organism>
<proteinExistence type="predicted"/>
<evidence type="ECO:0000313" key="2">
    <source>
        <dbReference type="EMBL" id="KKS24582.1"/>
    </source>
</evidence>
<dbReference type="InterPro" id="IPR010093">
    <property type="entry name" value="SinI_DNA-bd"/>
</dbReference>
<dbReference type="Pfam" id="PF12728">
    <property type="entry name" value="HTH_17"/>
    <property type="match status" value="1"/>
</dbReference>
<sequence>MLKNKHIFEGESKKYFSAPEIAKLLGVSRVAIFKKIRSGQIHAEKIGRNYIIPREEYETILGVFVPDRRKKDIEDVVKRVVKKYGPALRKLGKE</sequence>
<dbReference type="InterPro" id="IPR041657">
    <property type="entry name" value="HTH_17"/>
</dbReference>
<evidence type="ECO:0000313" key="3">
    <source>
        <dbReference type="Proteomes" id="UP000033949"/>
    </source>
</evidence>
<comment type="caution">
    <text evidence="2">The sequence shown here is derived from an EMBL/GenBank/DDBJ whole genome shotgun (WGS) entry which is preliminary data.</text>
</comment>
<dbReference type="Proteomes" id="UP000033949">
    <property type="component" value="Unassembled WGS sequence"/>
</dbReference>
<gene>
    <name evidence="2" type="ORF">UU82_C0003G0014</name>
</gene>